<dbReference type="EMBL" id="ADZU01000013">
    <property type="protein sequence ID" value="EFS93056.1"/>
    <property type="molecule type" value="Genomic_DNA"/>
</dbReference>
<organism evidence="2 3">
    <name type="scientific">Cutibacterium modestum HL044PA1</name>
    <dbReference type="NCBI Taxonomy" id="765109"/>
    <lineage>
        <taxon>Bacteria</taxon>
        <taxon>Bacillati</taxon>
        <taxon>Actinomycetota</taxon>
        <taxon>Actinomycetes</taxon>
        <taxon>Propionibacteriales</taxon>
        <taxon>Propionibacteriaceae</taxon>
        <taxon>Cutibacterium</taxon>
        <taxon>Cutibacterium modestum</taxon>
    </lineage>
</organism>
<keyword evidence="1" id="KW-0472">Membrane</keyword>
<gene>
    <name evidence="2" type="ORF">HMPREF9607_00688</name>
</gene>
<name>A0ABN0C757_9ACTN</name>
<reference evidence="2" key="1">
    <citation type="submission" date="2010-08" db="EMBL/GenBank/DDBJ databases">
        <authorList>
            <person name="Weinstock G."/>
            <person name="Sodergren E."/>
            <person name="Clifton S."/>
            <person name="Fulton L."/>
            <person name="Fulton B."/>
            <person name="Courtney L."/>
            <person name="Fronick C."/>
            <person name="Harrison M."/>
            <person name="Strong C."/>
            <person name="Farmer C."/>
            <person name="Delahaunty K."/>
            <person name="Markovic C."/>
            <person name="Hall O."/>
            <person name="Minx P."/>
            <person name="Tomlinson C."/>
            <person name="Mitreva M."/>
            <person name="Hou S."/>
            <person name="Chen J."/>
            <person name="Wollam A."/>
            <person name="Pepin K.H."/>
            <person name="Johnson M."/>
            <person name="Bhonagiri V."/>
            <person name="Zhang X."/>
            <person name="Suruliraj S."/>
            <person name="Warren W."/>
            <person name="Chinwalla A."/>
            <person name="Mardis E.R."/>
            <person name="Wilson R.K."/>
        </authorList>
    </citation>
    <scope>NUCLEOTIDE SEQUENCE [LARGE SCALE GENOMIC DNA]</scope>
    <source>
        <strain evidence="2">HL044PA1</strain>
    </source>
</reference>
<accession>A0ABN0C757</accession>
<evidence type="ECO:0000313" key="2">
    <source>
        <dbReference type="EMBL" id="EFS93056.1"/>
    </source>
</evidence>
<protein>
    <recommendedName>
        <fullName evidence="4">Secreted protein</fullName>
    </recommendedName>
</protein>
<sequence length="66" mass="7162">MTDTRFIAATFLVAEAVVWVAMTSTVVGGVEEVRDVANPGGGVCRRRRSGGVVRLQGQCQRPGWHY</sequence>
<proteinExistence type="predicted"/>
<evidence type="ECO:0000313" key="3">
    <source>
        <dbReference type="Proteomes" id="UP000003179"/>
    </source>
</evidence>
<comment type="caution">
    <text evidence="2">The sequence shown here is derived from an EMBL/GenBank/DDBJ whole genome shotgun (WGS) entry which is preliminary data.</text>
</comment>
<feature type="transmembrane region" description="Helical" evidence="1">
    <location>
        <begin position="6"/>
        <end position="30"/>
    </location>
</feature>
<keyword evidence="1" id="KW-1133">Transmembrane helix</keyword>
<evidence type="ECO:0000256" key="1">
    <source>
        <dbReference type="SAM" id="Phobius"/>
    </source>
</evidence>
<keyword evidence="3" id="KW-1185">Reference proteome</keyword>
<keyword evidence="1" id="KW-0812">Transmembrane</keyword>
<dbReference type="Proteomes" id="UP000003179">
    <property type="component" value="Unassembled WGS sequence"/>
</dbReference>
<evidence type="ECO:0008006" key="4">
    <source>
        <dbReference type="Google" id="ProtNLM"/>
    </source>
</evidence>